<evidence type="ECO:0000313" key="2">
    <source>
        <dbReference type="Proteomes" id="UP000785613"/>
    </source>
</evidence>
<sequence length="173" mass="19451">MPQIDADAARPVGKLLPADLRSCPVWQWAMDEGDTDGQDETWVRPTAHSVVPASAFDHYLVSAVAILRDGTEIPACVEVIINGPRKSFHPAFVYLIDRQLPFASHATDKLLSRYTKAANNHPRNWVLDVVIEGERRPRTGRARSRAFAIVLACFDLLWTRHMKKQQARNRGQG</sequence>
<dbReference type="EMBL" id="VUYU01000012">
    <property type="protein sequence ID" value="NHZ35537.1"/>
    <property type="molecule type" value="Genomic_DNA"/>
</dbReference>
<organism evidence="1 2">
    <name type="scientific">Massilia rubra</name>
    <dbReference type="NCBI Taxonomy" id="2607910"/>
    <lineage>
        <taxon>Bacteria</taxon>
        <taxon>Pseudomonadati</taxon>
        <taxon>Pseudomonadota</taxon>
        <taxon>Betaproteobacteria</taxon>
        <taxon>Burkholderiales</taxon>
        <taxon>Oxalobacteraceae</taxon>
        <taxon>Telluria group</taxon>
        <taxon>Massilia</taxon>
    </lineage>
</organism>
<name>A0ABX0LTM5_9BURK</name>
<accession>A0ABX0LTM5</accession>
<dbReference type="RefSeq" id="WP_167226868.1">
    <property type="nucleotide sequence ID" value="NZ_VUYU01000012.1"/>
</dbReference>
<keyword evidence="2" id="KW-1185">Reference proteome</keyword>
<gene>
    <name evidence="1" type="ORF">F0185_18405</name>
</gene>
<evidence type="ECO:0000313" key="1">
    <source>
        <dbReference type="EMBL" id="NHZ35537.1"/>
    </source>
</evidence>
<reference evidence="1 2" key="1">
    <citation type="submission" date="2019-09" db="EMBL/GenBank/DDBJ databases">
        <title>Taxonomy of Antarctic Massilia spp.: description of Massilia rubra sp. nov., Massilia aquatica sp. nov., Massilia mucilaginosa sp. nov., Massilia frigida sp. nov. isolated from streams, lakes and regoliths.</title>
        <authorList>
            <person name="Holochova P."/>
            <person name="Sedlacek I."/>
            <person name="Kralova S."/>
            <person name="Maslanova I."/>
            <person name="Busse H.-J."/>
            <person name="Stankova E."/>
            <person name="Vrbovska V."/>
            <person name="Kovarovic V."/>
            <person name="Bartak M."/>
            <person name="Svec P."/>
            <person name="Pantucek R."/>
        </authorList>
    </citation>
    <scope>NUCLEOTIDE SEQUENCE [LARGE SCALE GENOMIC DNA]</scope>
    <source>
        <strain evidence="1 2">CCM 8692</strain>
    </source>
</reference>
<protein>
    <submittedName>
        <fullName evidence="1">Uncharacterized protein</fullName>
    </submittedName>
</protein>
<comment type="caution">
    <text evidence="1">The sequence shown here is derived from an EMBL/GenBank/DDBJ whole genome shotgun (WGS) entry which is preliminary data.</text>
</comment>
<dbReference type="Proteomes" id="UP000785613">
    <property type="component" value="Unassembled WGS sequence"/>
</dbReference>
<proteinExistence type="predicted"/>